<keyword evidence="2" id="KW-1185">Reference proteome</keyword>
<proteinExistence type="predicted"/>
<dbReference type="Proteomes" id="UP000092819">
    <property type="component" value="Unassembled WGS sequence"/>
</dbReference>
<gene>
    <name evidence="1" type="ORF">VCE7224_04497</name>
</gene>
<dbReference type="EMBL" id="FLQZ01000176">
    <property type="protein sequence ID" value="SBT15692.1"/>
    <property type="molecule type" value="Genomic_DNA"/>
</dbReference>
<protein>
    <submittedName>
        <fullName evidence="1">Uncharacterized protein</fullName>
    </submittedName>
</protein>
<evidence type="ECO:0000313" key="1">
    <source>
        <dbReference type="EMBL" id="SBT15692.1"/>
    </source>
</evidence>
<accession>A0A1C3JKQ5</accession>
<reference evidence="2" key="1">
    <citation type="submission" date="2016-06" db="EMBL/GenBank/DDBJ databases">
        <authorList>
            <person name="Rodrigo-Torres L."/>
            <person name="Arahal D.R."/>
        </authorList>
    </citation>
    <scope>NUCLEOTIDE SEQUENCE [LARGE SCALE GENOMIC DNA]</scope>
    <source>
        <strain evidence="2">CECT 7224</strain>
    </source>
</reference>
<evidence type="ECO:0000313" key="2">
    <source>
        <dbReference type="Proteomes" id="UP000092819"/>
    </source>
</evidence>
<name>A0A1C3JKQ5_9VIBR</name>
<organism evidence="1 2">
    <name type="scientific">Vibrio celticus</name>
    <dbReference type="NCBI Taxonomy" id="446372"/>
    <lineage>
        <taxon>Bacteria</taxon>
        <taxon>Pseudomonadati</taxon>
        <taxon>Pseudomonadota</taxon>
        <taxon>Gammaproteobacteria</taxon>
        <taxon>Vibrionales</taxon>
        <taxon>Vibrionaceae</taxon>
        <taxon>Vibrio</taxon>
    </lineage>
</organism>
<sequence length="66" mass="7921">MFKDESCIDMLVNFSDAIDYFNSDRGYLRFWIMRTKPEEFIEVLDRVEFSSVLNDFYWAYAGDKAV</sequence>
<dbReference type="AlphaFoldDB" id="A0A1C3JKQ5"/>